<keyword evidence="7" id="KW-0249">Electron transport</keyword>
<sequence>MKKVCIVFRSLTNNTEEIARLLSNHLSKYCEVDMFNMDGLDPSTLLQYDGILIGAFTWGNGTLHYDCHVFYKKLNRIDLRNKVVGCFGSGDYTFTNFCAAVDIFQEKVRERGGIVVLEGLKIHLAPETDECFKKCLLFSRAFVTLIGEKCESHSHKEVFLA</sequence>
<name>A0A6M0Q962_9BACI</name>
<evidence type="ECO:0000256" key="3">
    <source>
        <dbReference type="ARBA" id="ARBA00005267"/>
    </source>
</evidence>
<evidence type="ECO:0000256" key="7">
    <source>
        <dbReference type="ARBA" id="ARBA00022982"/>
    </source>
</evidence>
<gene>
    <name evidence="9" type="ORF">G4D63_13650</name>
</gene>
<keyword evidence="4" id="KW-0813">Transport</keyword>
<proteinExistence type="inferred from homology"/>
<dbReference type="InterPro" id="IPR029039">
    <property type="entry name" value="Flavoprotein-like_sf"/>
</dbReference>
<dbReference type="Pfam" id="PF00258">
    <property type="entry name" value="Flavodoxin_1"/>
    <property type="match status" value="1"/>
</dbReference>
<accession>A0A6M0Q962</accession>
<organism evidence="9 10">
    <name type="scientific">Bacillus mesophilus</name>
    <dbReference type="NCBI Taxonomy" id="1808955"/>
    <lineage>
        <taxon>Bacteria</taxon>
        <taxon>Bacillati</taxon>
        <taxon>Bacillota</taxon>
        <taxon>Bacilli</taxon>
        <taxon>Bacillales</taxon>
        <taxon>Bacillaceae</taxon>
        <taxon>Bacillus</taxon>
    </lineage>
</organism>
<evidence type="ECO:0000313" key="9">
    <source>
        <dbReference type="EMBL" id="NEY72777.1"/>
    </source>
</evidence>
<reference evidence="9 10" key="1">
    <citation type="submission" date="2020-02" db="EMBL/GenBank/DDBJ databases">
        <title>Bacillus aquiflavi sp. nov., isolated from yellow water of strong flavor Chinese baijiu in Yibin region of China.</title>
        <authorList>
            <person name="Xie J."/>
        </authorList>
    </citation>
    <scope>NUCLEOTIDE SEQUENCE [LARGE SCALE GENOMIC DNA]</scope>
    <source>
        <strain evidence="9 10">SA4</strain>
    </source>
</reference>
<keyword evidence="10" id="KW-1185">Reference proteome</keyword>
<dbReference type="PANTHER" id="PTHR42809:SF1">
    <property type="entry name" value="FLAVODOXIN 1"/>
    <property type="match status" value="1"/>
</dbReference>
<dbReference type="PANTHER" id="PTHR42809">
    <property type="entry name" value="FLAVODOXIN 2"/>
    <property type="match status" value="1"/>
</dbReference>
<evidence type="ECO:0000256" key="4">
    <source>
        <dbReference type="ARBA" id="ARBA00022448"/>
    </source>
</evidence>
<dbReference type="RefSeq" id="WP_163180222.1">
    <property type="nucleotide sequence ID" value="NZ_JAAIWM010000004.1"/>
</dbReference>
<dbReference type="Proteomes" id="UP000481043">
    <property type="component" value="Unassembled WGS sequence"/>
</dbReference>
<dbReference type="NCBIfam" id="NF005216">
    <property type="entry name" value="PRK06703.1"/>
    <property type="match status" value="1"/>
</dbReference>
<keyword evidence="5" id="KW-0285">Flavoprotein</keyword>
<comment type="function">
    <text evidence="2">Low-potential electron donor to a number of redox enzymes.</text>
</comment>
<keyword evidence="6" id="KW-0288">FMN</keyword>
<evidence type="ECO:0000256" key="6">
    <source>
        <dbReference type="ARBA" id="ARBA00022643"/>
    </source>
</evidence>
<dbReference type="InterPro" id="IPR008254">
    <property type="entry name" value="Flavodoxin/NO_synth"/>
</dbReference>
<dbReference type="Gene3D" id="3.40.50.360">
    <property type="match status" value="1"/>
</dbReference>
<dbReference type="AlphaFoldDB" id="A0A6M0Q962"/>
<evidence type="ECO:0000256" key="2">
    <source>
        <dbReference type="ARBA" id="ARBA00003297"/>
    </source>
</evidence>
<evidence type="ECO:0000313" key="10">
    <source>
        <dbReference type="Proteomes" id="UP000481043"/>
    </source>
</evidence>
<dbReference type="GO" id="GO:0016651">
    <property type="term" value="F:oxidoreductase activity, acting on NAD(P)H"/>
    <property type="evidence" value="ECO:0007669"/>
    <property type="project" value="UniProtKB-ARBA"/>
</dbReference>
<evidence type="ECO:0000256" key="5">
    <source>
        <dbReference type="ARBA" id="ARBA00022630"/>
    </source>
</evidence>
<dbReference type="SUPFAM" id="SSF52218">
    <property type="entry name" value="Flavoproteins"/>
    <property type="match status" value="1"/>
</dbReference>
<dbReference type="EMBL" id="JAAIWM010000004">
    <property type="protein sequence ID" value="NEY72777.1"/>
    <property type="molecule type" value="Genomic_DNA"/>
</dbReference>
<dbReference type="InterPro" id="IPR050619">
    <property type="entry name" value="Flavodoxin"/>
</dbReference>
<protein>
    <submittedName>
        <fullName evidence="9">Flavodoxin</fullName>
    </submittedName>
</protein>
<evidence type="ECO:0000259" key="8">
    <source>
        <dbReference type="PROSITE" id="PS50902"/>
    </source>
</evidence>
<comment type="caution">
    <text evidence="9">The sequence shown here is derived from an EMBL/GenBank/DDBJ whole genome shotgun (WGS) entry which is preliminary data.</text>
</comment>
<feature type="domain" description="Flavodoxin-like" evidence="8">
    <location>
        <begin position="4"/>
        <end position="143"/>
    </location>
</feature>
<comment type="similarity">
    <text evidence="3">Belongs to the flavodoxin family.</text>
</comment>
<evidence type="ECO:0000256" key="1">
    <source>
        <dbReference type="ARBA" id="ARBA00001917"/>
    </source>
</evidence>
<dbReference type="GO" id="GO:0010181">
    <property type="term" value="F:FMN binding"/>
    <property type="evidence" value="ECO:0007669"/>
    <property type="project" value="InterPro"/>
</dbReference>
<comment type="cofactor">
    <cofactor evidence="1">
        <name>FMN</name>
        <dbReference type="ChEBI" id="CHEBI:58210"/>
    </cofactor>
</comment>
<dbReference type="PROSITE" id="PS50902">
    <property type="entry name" value="FLAVODOXIN_LIKE"/>
    <property type="match status" value="1"/>
</dbReference>